<proteinExistence type="predicted"/>
<gene>
    <name evidence="1" type="ORF">SAMN05421748_101132</name>
</gene>
<sequence>MRTDGEFWEVEAQMGGPDGKSKVQQCPGRASAMILADAWRGPRWQWRKL</sequence>
<reference evidence="1 2" key="1">
    <citation type="submission" date="2017-09" db="EMBL/GenBank/DDBJ databases">
        <authorList>
            <person name="Ehlers B."/>
            <person name="Leendertz F.H."/>
        </authorList>
    </citation>
    <scope>NUCLEOTIDE SEQUENCE [LARGE SCALE GENOMIC DNA]</scope>
    <source>
        <strain evidence="1 2">CGMCC 4.6857</strain>
    </source>
</reference>
<evidence type="ECO:0000313" key="1">
    <source>
        <dbReference type="EMBL" id="SNY04091.1"/>
    </source>
</evidence>
<evidence type="ECO:0000313" key="2">
    <source>
        <dbReference type="Proteomes" id="UP000219612"/>
    </source>
</evidence>
<keyword evidence="2" id="KW-1185">Reference proteome</keyword>
<name>A0A285F1M7_9ACTN</name>
<dbReference type="Proteomes" id="UP000219612">
    <property type="component" value="Unassembled WGS sequence"/>
</dbReference>
<dbReference type="EMBL" id="OBDY01000001">
    <property type="protein sequence ID" value="SNY04091.1"/>
    <property type="molecule type" value="Genomic_DNA"/>
</dbReference>
<protein>
    <submittedName>
        <fullName evidence="1">Uncharacterized protein</fullName>
    </submittedName>
</protein>
<dbReference type="AlphaFoldDB" id="A0A285F1M7"/>
<accession>A0A285F1M7</accession>
<organism evidence="1 2">
    <name type="scientific">Paractinoplanes atraurantiacus</name>
    <dbReference type="NCBI Taxonomy" id="1036182"/>
    <lineage>
        <taxon>Bacteria</taxon>
        <taxon>Bacillati</taxon>
        <taxon>Actinomycetota</taxon>
        <taxon>Actinomycetes</taxon>
        <taxon>Micromonosporales</taxon>
        <taxon>Micromonosporaceae</taxon>
        <taxon>Paractinoplanes</taxon>
    </lineage>
</organism>